<dbReference type="PROSITE" id="PS51257">
    <property type="entry name" value="PROKAR_LIPOPROTEIN"/>
    <property type="match status" value="1"/>
</dbReference>
<dbReference type="InterPro" id="IPR013783">
    <property type="entry name" value="Ig-like_fold"/>
</dbReference>
<dbReference type="AlphaFoldDB" id="A0A562ZG42"/>
<dbReference type="InterPro" id="IPR006311">
    <property type="entry name" value="TAT_signal"/>
</dbReference>
<evidence type="ECO:0000313" key="3">
    <source>
        <dbReference type="Proteomes" id="UP000318199"/>
    </source>
</evidence>
<dbReference type="RefSeq" id="WP_145896690.1">
    <property type="nucleotide sequence ID" value="NZ_VOBQ01000025.1"/>
</dbReference>
<keyword evidence="1" id="KW-0732">Signal</keyword>
<comment type="caution">
    <text evidence="2">The sequence shown here is derived from an EMBL/GenBank/DDBJ whole genome shotgun (WGS) entry which is preliminary data.</text>
</comment>
<name>A0A562ZG42_9BURK</name>
<dbReference type="OrthoDB" id="8949730at2"/>
<protein>
    <recommendedName>
        <fullName evidence="4">Dystroglycan-type cadherin-like domain-containing protein</fullName>
    </recommendedName>
</protein>
<sequence>MMDLRALLRRAAAVLLLGLAAGCGGGSPAVQALAQALKAQPVSAADRALTGTWWNPFEPGTGFFFEAQGGLAVATFYVFEAEGRAVWYSGVGNMTSTAAGQEFRGTLQRHVGGQAGTSRTPKTPAASAFADVAILFSAAGAARVQLPGRSYTAYRFALSAAQLPSQPEGQRSAVQPETGIYWNPAESGRGYTIEMLNGIANVGVFHYDSSGQPVWNLVSAGLPVNATALGDFAAYRGGQTLAGAYTAPDRLADSSRFELRVLTACTAQIAFPGLPPVDVQRFSFNPAVDACGGSTGPPPPPDPGVAGVSFQAYAPATLSIASPVVALPAVTGIVGKATQYRVASGSLPPGLWVDATTGVISGYVAQPGTYSGEVGLQVTGLAGEARARFSFHVHGVTITGPTRVTAQVGEPFVTELRYTVLDALTGQPVVPGPGFGAFFSAPSRSDGAIASLGGGLYVDSGNGRVLGTPRSAFSGTTPLIATFGGPSGEIYKVTFQVETHIAPALTEPPPGSRYLDFVEVELVGSASLGGAVEAGSAPPASFQFRATGNLSLLEGGQLAIVVEDPQGLYQPGLAQVSIDESSATATVTLQPKPFAAAGRVQGYLRFFACLDSRCTLLLKPTPIVVRYDYTVH</sequence>
<reference evidence="2 3" key="1">
    <citation type="submission" date="2019-07" db="EMBL/GenBank/DDBJ databases">
        <title>Caenimonas sedimenti sp. nov., isolated from activated sludge.</title>
        <authorList>
            <person name="Xu J."/>
        </authorList>
    </citation>
    <scope>NUCLEOTIDE SEQUENCE [LARGE SCALE GENOMIC DNA]</scope>
    <source>
        <strain evidence="2 3">HX-9-20</strain>
    </source>
</reference>
<evidence type="ECO:0000256" key="1">
    <source>
        <dbReference type="SAM" id="SignalP"/>
    </source>
</evidence>
<gene>
    <name evidence="2" type="ORF">FN976_26590</name>
</gene>
<dbReference type="PROSITE" id="PS51318">
    <property type="entry name" value="TAT"/>
    <property type="match status" value="1"/>
</dbReference>
<dbReference type="Gene3D" id="2.60.40.10">
    <property type="entry name" value="Immunoglobulins"/>
    <property type="match status" value="1"/>
</dbReference>
<keyword evidence="3" id="KW-1185">Reference proteome</keyword>
<organism evidence="2 3">
    <name type="scientific">Caenimonas sedimenti</name>
    <dbReference type="NCBI Taxonomy" id="2596921"/>
    <lineage>
        <taxon>Bacteria</taxon>
        <taxon>Pseudomonadati</taxon>
        <taxon>Pseudomonadota</taxon>
        <taxon>Betaproteobacteria</taxon>
        <taxon>Burkholderiales</taxon>
        <taxon>Comamonadaceae</taxon>
        <taxon>Caenimonas</taxon>
    </lineage>
</organism>
<feature type="signal peptide" evidence="1">
    <location>
        <begin position="1"/>
        <end position="32"/>
    </location>
</feature>
<dbReference type="Pfam" id="PF05345">
    <property type="entry name" value="He_PIG"/>
    <property type="match status" value="1"/>
</dbReference>
<dbReference type="EMBL" id="VOBQ01000025">
    <property type="protein sequence ID" value="TWO66682.1"/>
    <property type="molecule type" value="Genomic_DNA"/>
</dbReference>
<proteinExistence type="predicted"/>
<evidence type="ECO:0008006" key="4">
    <source>
        <dbReference type="Google" id="ProtNLM"/>
    </source>
</evidence>
<evidence type="ECO:0000313" key="2">
    <source>
        <dbReference type="EMBL" id="TWO66682.1"/>
    </source>
</evidence>
<dbReference type="Proteomes" id="UP000318199">
    <property type="component" value="Unassembled WGS sequence"/>
</dbReference>
<accession>A0A562ZG42</accession>
<feature type="chain" id="PRO_5022154937" description="Dystroglycan-type cadherin-like domain-containing protein" evidence="1">
    <location>
        <begin position="33"/>
        <end position="632"/>
    </location>
</feature>